<comment type="caution">
    <text evidence="1">The sequence shown here is derived from an EMBL/GenBank/DDBJ whole genome shotgun (WGS) entry which is preliminary data.</text>
</comment>
<dbReference type="SUPFAM" id="SSF56935">
    <property type="entry name" value="Porins"/>
    <property type="match status" value="1"/>
</dbReference>
<dbReference type="AlphaFoldDB" id="A0A1J5S9Z7"/>
<accession>A0A1J5S9Z7</accession>
<name>A0A1J5S9Z7_9ZZZZ</name>
<dbReference type="EMBL" id="MLJW01000052">
    <property type="protein sequence ID" value="OIR05159.1"/>
    <property type="molecule type" value="Genomic_DNA"/>
</dbReference>
<dbReference type="Pfam" id="PF10082">
    <property type="entry name" value="BBP2_2"/>
    <property type="match status" value="1"/>
</dbReference>
<sequence>MNQTNTPITSMKPAIRVLIAIAATGVSLKAAPFLAVGDSAELFLTGTTGIRADDNILLASNKTSDVIYNVAPGFDFVYGHNALYSGHIYYQESWDFYSDNHKLNTDLSSVGLDGSYNDQKTKVHYAGSWAQLAQNTVDVRANNLVRRDVGNVLLNGEVSVTDKSSIAAGVNYNTVDYKRAGFDSSKITEVPLDYYYEVTPKTDLSAGLTFRDTKLDTGIDSKDYFYNIGARGEFTPKLTGTVAVGYTVRDLSAGPSRNTFGIDSSLAYALDEKTSVQFGVTNDFGVSGQGDTQRNLTATVGVQSKISPNLSVGTNLTYRSIQYFGTLGRSDDYFEGSVNATYIVNAIVSFTGSYTYRDYSTKLVDSSFTNNVFAIAANFRY</sequence>
<evidence type="ECO:0000313" key="1">
    <source>
        <dbReference type="EMBL" id="OIR05159.1"/>
    </source>
</evidence>
<organism evidence="1">
    <name type="scientific">mine drainage metagenome</name>
    <dbReference type="NCBI Taxonomy" id="410659"/>
    <lineage>
        <taxon>unclassified sequences</taxon>
        <taxon>metagenomes</taxon>
        <taxon>ecological metagenomes</taxon>
    </lineage>
</organism>
<protein>
    <recommendedName>
        <fullName evidence="2">Beta-barrel porin 2</fullName>
    </recommendedName>
</protein>
<proteinExistence type="predicted"/>
<evidence type="ECO:0008006" key="2">
    <source>
        <dbReference type="Google" id="ProtNLM"/>
    </source>
</evidence>
<dbReference type="InterPro" id="IPR018759">
    <property type="entry name" value="BBP2_2"/>
</dbReference>
<reference evidence="1" key="1">
    <citation type="submission" date="2016-10" db="EMBL/GenBank/DDBJ databases">
        <title>Sequence of Gallionella enrichment culture.</title>
        <authorList>
            <person name="Poehlein A."/>
            <person name="Muehling M."/>
            <person name="Daniel R."/>
        </authorList>
    </citation>
    <scope>NUCLEOTIDE SEQUENCE</scope>
</reference>
<gene>
    <name evidence="1" type="ORF">GALL_127170</name>
</gene>